<evidence type="ECO:0000313" key="4">
    <source>
        <dbReference type="EMBL" id="AYM52791.1"/>
    </source>
</evidence>
<evidence type="ECO:0000256" key="2">
    <source>
        <dbReference type="ARBA" id="ARBA00022691"/>
    </source>
</evidence>
<sequence>MSSAPAQAETEADRALVQLGEALRGGGYHFVTVTPETHRRVNARPGNETARDLRDVFGWSRPFAPEVLPPPLLALLRASGELLHEEGGLLRSGVRYSSLGRALYVHDAWPTLREDAVFFGPDTYRFAAQLARLPGTFGRAVDLGCGSGAGGLSLDGRVEHLVLADVAPRSLRFARVNARLNGQRHFTCVESDVLRGVEGRFDLIAANPPYIVDPDGRLYRDGGGLYGAELSVRIVRESLPRLSPGGTLLLYSGAPVVDGRDLLFAALQPVLDAEDVEARYEEVDPDIFGEELENPVYERVERIAVVTLTVRRP</sequence>
<dbReference type="CDD" id="cd02440">
    <property type="entry name" value="AdoMet_MTases"/>
    <property type="match status" value="1"/>
</dbReference>
<dbReference type="GO" id="GO:0032259">
    <property type="term" value="P:methylation"/>
    <property type="evidence" value="ECO:0007669"/>
    <property type="project" value="UniProtKB-KW"/>
</dbReference>
<evidence type="ECO:0000259" key="3">
    <source>
        <dbReference type="Pfam" id="PF05175"/>
    </source>
</evidence>
<protein>
    <submittedName>
        <fullName evidence="4">Methyltransferase</fullName>
    </submittedName>
</protein>
<name>A0A3Q8I589_9BACT</name>
<evidence type="ECO:0000256" key="1">
    <source>
        <dbReference type="ARBA" id="ARBA00022603"/>
    </source>
</evidence>
<dbReference type="EMBL" id="MH908884">
    <property type="protein sequence ID" value="AYM52791.1"/>
    <property type="molecule type" value="Genomic_DNA"/>
</dbReference>
<organism evidence="4">
    <name type="scientific">Simulacricoccus ruber</name>
    <dbReference type="NCBI Taxonomy" id="2303410"/>
    <lineage>
        <taxon>Bacteria</taxon>
        <taxon>Pseudomonadati</taxon>
        <taxon>Myxococcota</taxon>
        <taxon>Myxococcia</taxon>
        <taxon>Myxococcales</taxon>
        <taxon>Cystobacterineae</taxon>
        <taxon>Myxococcaceae</taxon>
        <taxon>Simulacricoccus</taxon>
    </lineage>
</organism>
<dbReference type="GO" id="GO:0036009">
    <property type="term" value="F:protein-glutamine N-methyltransferase activity"/>
    <property type="evidence" value="ECO:0007669"/>
    <property type="project" value="TreeGrafter"/>
</dbReference>
<keyword evidence="2" id="KW-0949">S-adenosyl-L-methionine</keyword>
<dbReference type="InterPro" id="IPR002052">
    <property type="entry name" value="DNA_methylase_N6_adenine_CS"/>
</dbReference>
<dbReference type="InterPro" id="IPR050320">
    <property type="entry name" value="N5-glutamine_MTase"/>
</dbReference>
<dbReference type="SUPFAM" id="SSF53335">
    <property type="entry name" value="S-adenosyl-L-methionine-dependent methyltransferases"/>
    <property type="match status" value="1"/>
</dbReference>
<dbReference type="GO" id="GO:0003676">
    <property type="term" value="F:nucleic acid binding"/>
    <property type="evidence" value="ECO:0007669"/>
    <property type="project" value="InterPro"/>
</dbReference>
<dbReference type="InterPro" id="IPR007848">
    <property type="entry name" value="Small_mtfrase_dom"/>
</dbReference>
<dbReference type="Pfam" id="PF05175">
    <property type="entry name" value="MTS"/>
    <property type="match status" value="1"/>
</dbReference>
<keyword evidence="4" id="KW-0808">Transferase</keyword>
<dbReference type="AlphaFoldDB" id="A0A3Q8I589"/>
<proteinExistence type="predicted"/>
<keyword evidence="1 4" id="KW-0489">Methyltransferase</keyword>
<accession>A0A3Q8I589</accession>
<dbReference type="InterPro" id="IPR029063">
    <property type="entry name" value="SAM-dependent_MTases_sf"/>
</dbReference>
<feature type="domain" description="Methyltransferase small" evidence="3">
    <location>
        <begin position="133"/>
        <end position="213"/>
    </location>
</feature>
<reference evidence="4" key="1">
    <citation type="journal article" date="2018" name="J. Ind. Microbiol. Biotechnol.">
        <title>Genome mining reveals uncommon alkylpyrones as type III PKS products from myxobacteria.</title>
        <authorList>
            <person name="Hug J.J."/>
            <person name="Panter F."/>
            <person name="Krug D."/>
            <person name="Muller R."/>
        </authorList>
    </citation>
    <scope>NUCLEOTIDE SEQUENCE</scope>
    <source>
        <strain evidence="4">MCy10636</strain>
    </source>
</reference>
<dbReference type="PANTHER" id="PTHR18895">
    <property type="entry name" value="HEMK METHYLTRANSFERASE"/>
    <property type="match status" value="1"/>
</dbReference>
<dbReference type="PROSITE" id="PS00092">
    <property type="entry name" value="N6_MTASE"/>
    <property type="match status" value="1"/>
</dbReference>
<dbReference type="PANTHER" id="PTHR18895:SF74">
    <property type="entry name" value="MTRF1L RELEASE FACTOR GLUTAMINE METHYLTRANSFERASE"/>
    <property type="match status" value="1"/>
</dbReference>
<dbReference type="Gene3D" id="3.40.50.150">
    <property type="entry name" value="Vaccinia Virus protein VP39"/>
    <property type="match status" value="1"/>
</dbReference>